<gene>
    <name evidence="2" type="ORF">SVUK_LOCUS428</name>
</gene>
<evidence type="ECO:0000256" key="1">
    <source>
        <dbReference type="SAM" id="Phobius"/>
    </source>
</evidence>
<name>A0A3P7HZ40_STRVU</name>
<dbReference type="PANTHER" id="PTHR21523:SF44">
    <property type="entry name" value="MLT-TEN (MLT-10) RELATED"/>
    <property type="match status" value="1"/>
</dbReference>
<sequence>MNEVHRNWYFFSIKALLGQLAKELLHDLNSSSRERLKLCLKRIVYTKDLRKTAVKSTKFAPPLLKSPSKSPVHRVANLFVSLFGKATADELPHKWSTTYRSIVRLSKVIDNNENLPGARVYNMRIYDLVMDGKETKHKEEIMNVPPFLQSAFNIVKSFSGAKNARILSPRIAPLLPDKSSKGFLSPSIFPFYKDDTEQQVMPVPKMLEAAGLNEKDRERVLEMVMEVSGARDAIGKIFEQLLSSLTPHQNKEMNRRGFTFMSPKQIEELHKKQNLNEPEVREQMDEYKKLPKWKREEMLWRSIGELAGFNTRRRKRKINPLVVLKPAILSPYQFAPVYGATVLGPVILSPNLFSPLILNPSMLGPWILSPSFPLPFIVSPYVLSPYILSPLAMAPFVLSPYVLSPNIMNPYVLSPVILSPIVVCPDILSPMALGGIILSPNVLSPSILSKSFLMTSILSPSLLS</sequence>
<protein>
    <submittedName>
        <fullName evidence="2">Uncharacterized protein</fullName>
    </submittedName>
</protein>
<dbReference type="InterPro" id="IPR006954">
    <property type="entry name" value="Mlt-10-like"/>
</dbReference>
<keyword evidence="3" id="KW-1185">Reference proteome</keyword>
<dbReference type="AlphaFoldDB" id="A0A3P7HZ40"/>
<organism evidence="2 3">
    <name type="scientific">Strongylus vulgaris</name>
    <name type="common">Blood worm</name>
    <dbReference type="NCBI Taxonomy" id="40348"/>
    <lineage>
        <taxon>Eukaryota</taxon>
        <taxon>Metazoa</taxon>
        <taxon>Ecdysozoa</taxon>
        <taxon>Nematoda</taxon>
        <taxon>Chromadorea</taxon>
        <taxon>Rhabditida</taxon>
        <taxon>Rhabditina</taxon>
        <taxon>Rhabditomorpha</taxon>
        <taxon>Strongyloidea</taxon>
        <taxon>Strongylidae</taxon>
        <taxon>Strongylus</taxon>
    </lineage>
</organism>
<keyword evidence="1" id="KW-0812">Transmembrane</keyword>
<proteinExistence type="predicted"/>
<evidence type="ECO:0000313" key="2">
    <source>
        <dbReference type="EMBL" id="VDM65430.1"/>
    </source>
</evidence>
<dbReference type="OrthoDB" id="5917548at2759"/>
<evidence type="ECO:0000313" key="3">
    <source>
        <dbReference type="Proteomes" id="UP000270094"/>
    </source>
</evidence>
<dbReference type="PANTHER" id="PTHR21523">
    <property type="match status" value="1"/>
</dbReference>
<dbReference type="Pfam" id="PF04870">
    <property type="entry name" value="Moulting_cycle"/>
    <property type="match status" value="1"/>
</dbReference>
<feature type="transmembrane region" description="Helical" evidence="1">
    <location>
        <begin position="415"/>
        <end position="437"/>
    </location>
</feature>
<keyword evidence="1" id="KW-0472">Membrane</keyword>
<dbReference type="Proteomes" id="UP000270094">
    <property type="component" value="Unassembled WGS sequence"/>
</dbReference>
<reference evidence="2 3" key="1">
    <citation type="submission" date="2018-11" db="EMBL/GenBank/DDBJ databases">
        <authorList>
            <consortium name="Pathogen Informatics"/>
        </authorList>
    </citation>
    <scope>NUCLEOTIDE SEQUENCE [LARGE SCALE GENOMIC DNA]</scope>
</reference>
<keyword evidence="1" id="KW-1133">Transmembrane helix</keyword>
<accession>A0A3P7HZ40</accession>
<feature type="transmembrane region" description="Helical" evidence="1">
    <location>
        <begin position="378"/>
        <end position="403"/>
    </location>
</feature>
<dbReference type="EMBL" id="UYYB01000702">
    <property type="protein sequence ID" value="VDM65430.1"/>
    <property type="molecule type" value="Genomic_DNA"/>
</dbReference>